<name>A0A5N5QMJ7_9AGAM</name>
<comment type="caution">
    <text evidence="2">The sequence shown here is derived from an EMBL/GenBank/DDBJ whole genome shotgun (WGS) entry which is preliminary data.</text>
</comment>
<accession>A0A5N5QMJ7</accession>
<dbReference type="Gene3D" id="1.20.120.520">
    <property type="entry name" value="nmb1532 protein domain like"/>
    <property type="match status" value="1"/>
</dbReference>
<organism evidence="2 3">
    <name type="scientific">Ceratobasidium theobromae</name>
    <dbReference type="NCBI Taxonomy" id="1582974"/>
    <lineage>
        <taxon>Eukaryota</taxon>
        <taxon>Fungi</taxon>
        <taxon>Dikarya</taxon>
        <taxon>Basidiomycota</taxon>
        <taxon>Agaricomycotina</taxon>
        <taxon>Agaricomycetes</taxon>
        <taxon>Cantharellales</taxon>
        <taxon>Ceratobasidiaceae</taxon>
        <taxon>Ceratobasidium</taxon>
    </lineage>
</organism>
<dbReference type="EMBL" id="SSOP01000054">
    <property type="protein sequence ID" value="KAB5592788.1"/>
    <property type="molecule type" value="Genomic_DNA"/>
</dbReference>
<evidence type="ECO:0000313" key="3">
    <source>
        <dbReference type="Proteomes" id="UP000383932"/>
    </source>
</evidence>
<dbReference type="InterPro" id="IPR053206">
    <property type="entry name" value="Dimeric_xanthone_biosynth"/>
</dbReference>
<dbReference type="PANTHER" id="PTHR38048:SF2">
    <property type="entry name" value="HEMERYTHRIN-LIKE DOMAIN-CONTAINING PROTEIN"/>
    <property type="match status" value="1"/>
</dbReference>
<dbReference type="PANTHER" id="PTHR38048">
    <property type="entry name" value="EXPRESSED PROTEIN"/>
    <property type="match status" value="1"/>
</dbReference>
<evidence type="ECO:0000259" key="1">
    <source>
        <dbReference type="Pfam" id="PF01814"/>
    </source>
</evidence>
<dbReference type="Proteomes" id="UP000383932">
    <property type="component" value="Unassembled WGS sequence"/>
</dbReference>
<sequence>MTTYPYPLIPTPPGDWKNSVYDLHAIRMAGLHNILIRAFNSVFYHAPNVQPKDVPSFMKYCQTIGALLHEHHVTEETAVFPVFEAKLGKGSMECNVSQHSDFMPKFDKWSELCSRILAKEAEYNPTEFLNLLRESTDVLHTHLVDEIPTMESSILQKHFSEAELLDLEKAIAKVVDANSTLHVASLFLVNCDLTFNSWFPPIPAPALFIVRHIVMNWTGDMWKYGQSDKYMRLKEEFKPMYGLE</sequence>
<keyword evidence="3" id="KW-1185">Reference proteome</keyword>
<protein>
    <submittedName>
        <fullName evidence="2">Hemerythrin HHE cation-binding domain containing protein</fullName>
    </submittedName>
</protein>
<dbReference type="OrthoDB" id="58416at2759"/>
<reference evidence="2 3" key="1">
    <citation type="journal article" date="2019" name="Fungal Biol. Biotechnol.">
        <title>Draft genome sequence of fastidious pathogen Ceratobasidium theobromae, which causes vascular-streak dieback in Theobroma cacao.</title>
        <authorList>
            <person name="Ali S.S."/>
            <person name="Asman A."/>
            <person name="Shao J."/>
            <person name="Firmansyah A.P."/>
            <person name="Susilo A.W."/>
            <person name="Rosmana A."/>
            <person name="McMahon P."/>
            <person name="Junaid M."/>
            <person name="Guest D."/>
            <person name="Kheng T.Y."/>
            <person name="Meinhardt L.W."/>
            <person name="Bailey B.A."/>
        </authorList>
    </citation>
    <scope>NUCLEOTIDE SEQUENCE [LARGE SCALE GENOMIC DNA]</scope>
    <source>
        <strain evidence="2 3">CT2</strain>
    </source>
</reference>
<proteinExistence type="predicted"/>
<gene>
    <name evidence="2" type="ORF">CTheo_3772</name>
</gene>
<evidence type="ECO:0000313" key="2">
    <source>
        <dbReference type="EMBL" id="KAB5592788.1"/>
    </source>
</evidence>
<dbReference type="Pfam" id="PF01814">
    <property type="entry name" value="Hemerythrin"/>
    <property type="match status" value="1"/>
</dbReference>
<dbReference type="AlphaFoldDB" id="A0A5N5QMJ7"/>
<feature type="domain" description="Hemerythrin-like" evidence="1">
    <location>
        <begin position="32"/>
        <end position="146"/>
    </location>
</feature>
<dbReference type="InterPro" id="IPR012312">
    <property type="entry name" value="Hemerythrin-like"/>
</dbReference>